<evidence type="ECO:0000313" key="2">
    <source>
        <dbReference type="Proteomes" id="UP000237105"/>
    </source>
</evidence>
<dbReference type="EMBL" id="JXTB01000075">
    <property type="protein sequence ID" value="PON67032.1"/>
    <property type="molecule type" value="Genomic_DNA"/>
</dbReference>
<organism evidence="1 2">
    <name type="scientific">Parasponia andersonii</name>
    <name type="common">Sponia andersonii</name>
    <dbReference type="NCBI Taxonomy" id="3476"/>
    <lineage>
        <taxon>Eukaryota</taxon>
        <taxon>Viridiplantae</taxon>
        <taxon>Streptophyta</taxon>
        <taxon>Embryophyta</taxon>
        <taxon>Tracheophyta</taxon>
        <taxon>Spermatophyta</taxon>
        <taxon>Magnoliopsida</taxon>
        <taxon>eudicotyledons</taxon>
        <taxon>Gunneridae</taxon>
        <taxon>Pentapetalae</taxon>
        <taxon>rosids</taxon>
        <taxon>fabids</taxon>
        <taxon>Rosales</taxon>
        <taxon>Cannabaceae</taxon>
        <taxon>Parasponia</taxon>
    </lineage>
</organism>
<keyword evidence="2" id="KW-1185">Reference proteome</keyword>
<evidence type="ECO:0000313" key="1">
    <source>
        <dbReference type="EMBL" id="PON67032.1"/>
    </source>
</evidence>
<protein>
    <submittedName>
        <fullName evidence="1">Uncharacterized protein</fullName>
    </submittedName>
</protein>
<proteinExistence type="predicted"/>
<dbReference type="Proteomes" id="UP000237105">
    <property type="component" value="Unassembled WGS sequence"/>
</dbReference>
<comment type="caution">
    <text evidence="1">The sequence shown here is derived from an EMBL/GenBank/DDBJ whole genome shotgun (WGS) entry which is preliminary data.</text>
</comment>
<name>A0A2P5D152_PARAD</name>
<dbReference type="AlphaFoldDB" id="A0A2P5D152"/>
<accession>A0A2P5D152</accession>
<reference evidence="2" key="1">
    <citation type="submission" date="2016-06" db="EMBL/GenBank/DDBJ databases">
        <title>Parallel loss of symbiosis genes in relatives of nitrogen-fixing non-legume Parasponia.</title>
        <authorList>
            <person name="Van Velzen R."/>
            <person name="Holmer R."/>
            <person name="Bu F."/>
            <person name="Rutten L."/>
            <person name="Van Zeijl A."/>
            <person name="Liu W."/>
            <person name="Santuari L."/>
            <person name="Cao Q."/>
            <person name="Sharma T."/>
            <person name="Shen D."/>
            <person name="Roswanjaya Y."/>
            <person name="Wardhani T."/>
            <person name="Kalhor M.S."/>
            <person name="Jansen J."/>
            <person name="Van den Hoogen J."/>
            <person name="Gungor B."/>
            <person name="Hartog M."/>
            <person name="Hontelez J."/>
            <person name="Verver J."/>
            <person name="Yang W.-C."/>
            <person name="Schijlen E."/>
            <person name="Repin R."/>
            <person name="Schilthuizen M."/>
            <person name="Schranz E."/>
            <person name="Heidstra R."/>
            <person name="Miyata K."/>
            <person name="Fedorova E."/>
            <person name="Kohlen W."/>
            <person name="Bisseling T."/>
            <person name="Smit S."/>
            <person name="Geurts R."/>
        </authorList>
    </citation>
    <scope>NUCLEOTIDE SEQUENCE [LARGE SCALE GENOMIC DNA]</scope>
    <source>
        <strain evidence="2">cv. WU1-14</strain>
    </source>
</reference>
<sequence>MVHPQHDELFDKLVSAPITQPHWFYFLLQ</sequence>
<gene>
    <name evidence="1" type="ORF">PanWU01x14_106140</name>
</gene>